<feature type="compositionally biased region" description="Basic and acidic residues" evidence="1">
    <location>
        <begin position="14"/>
        <end position="70"/>
    </location>
</feature>
<proteinExistence type="predicted"/>
<evidence type="ECO:0000313" key="2">
    <source>
        <dbReference type="EMBL" id="EYC30794.1"/>
    </source>
</evidence>
<dbReference type="AlphaFoldDB" id="A0A016VT70"/>
<evidence type="ECO:0000256" key="1">
    <source>
        <dbReference type="SAM" id="MobiDB-lite"/>
    </source>
</evidence>
<comment type="caution">
    <text evidence="2">The sequence shown here is derived from an EMBL/GenBank/DDBJ whole genome shotgun (WGS) entry which is preliminary data.</text>
</comment>
<evidence type="ECO:0000313" key="3">
    <source>
        <dbReference type="Proteomes" id="UP000024635"/>
    </source>
</evidence>
<gene>
    <name evidence="2" type="primary">Acey_s0004.g1775</name>
    <name evidence="2" type="ORF">Y032_0004g1775</name>
</gene>
<dbReference type="Proteomes" id="UP000024635">
    <property type="component" value="Unassembled WGS sequence"/>
</dbReference>
<keyword evidence="3" id="KW-1185">Reference proteome</keyword>
<reference evidence="3" key="1">
    <citation type="journal article" date="2015" name="Nat. Genet.">
        <title>The genome and transcriptome of the zoonotic hookworm Ancylostoma ceylanicum identify infection-specific gene families.</title>
        <authorList>
            <person name="Schwarz E.M."/>
            <person name="Hu Y."/>
            <person name="Antoshechkin I."/>
            <person name="Miller M.M."/>
            <person name="Sternberg P.W."/>
            <person name="Aroian R.V."/>
        </authorList>
    </citation>
    <scope>NUCLEOTIDE SEQUENCE</scope>
    <source>
        <strain evidence="3">HY135</strain>
    </source>
</reference>
<sequence length="70" mass="8115">MIGAEHALRKAKRDKQLRLKKGETNCDKGKERRTNGTEQRRACTTTDEKEQTNYDRKGQTNYDVKEKGSN</sequence>
<accession>A0A016VT70</accession>
<feature type="region of interest" description="Disordered" evidence="1">
    <location>
        <begin position="1"/>
        <end position="70"/>
    </location>
</feature>
<protein>
    <submittedName>
        <fullName evidence="2">Uncharacterized protein</fullName>
    </submittedName>
</protein>
<dbReference type="EMBL" id="JARK01001340">
    <property type="protein sequence ID" value="EYC30794.1"/>
    <property type="molecule type" value="Genomic_DNA"/>
</dbReference>
<organism evidence="2 3">
    <name type="scientific">Ancylostoma ceylanicum</name>
    <dbReference type="NCBI Taxonomy" id="53326"/>
    <lineage>
        <taxon>Eukaryota</taxon>
        <taxon>Metazoa</taxon>
        <taxon>Ecdysozoa</taxon>
        <taxon>Nematoda</taxon>
        <taxon>Chromadorea</taxon>
        <taxon>Rhabditida</taxon>
        <taxon>Rhabditina</taxon>
        <taxon>Rhabditomorpha</taxon>
        <taxon>Strongyloidea</taxon>
        <taxon>Ancylostomatidae</taxon>
        <taxon>Ancylostomatinae</taxon>
        <taxon>Ancylostoma</taxon>
    </lineage>
</organism>
<name>A0A016VT70_9BILA</name>